<reference evidence="1 2" key="1">
    <citation type="submission" date="2022-01" db="EMBL/GenBank/DDBJ databases">
        <authorList>
            <person name="Xiong W."/>
            <person name="Schranz E."/>
        </authorList>
    </citation>
    <scope>NUCLEOTIDE SEQUENCE [LARGE SCALE GENOMIC DNA]</scope>
</reference>
<dbReference type="EMBL" id="CAKMRJ010005523">
    <property type="protein sequence ID" value="CAH1445967.1"/>
    <property type="molecule type" value="Genomic_DNA"/>
</dbReference>
<comment type="caution">
    <text evidence="1">The sequence shown here is derived from an EMBL/GenBank/DDBJ whole genome shotgun (WGS) entry which is preliminary data.</text>
</comment>
<protein>
    <submittedName>
        <fullName evidence="1">Uncharacterized protein</fullName>
    </submittedName>
</protein>
<evidence type="ECO:0000313" key="1">
    <source>
        <dbReference type="EMBL" id="CAH1445967.1"/>
    </source>
</evidence>
<gene>
    <name evidence="1" type="ORF">LVIROSA_LOCUS31697</name>
</gene>
<dbReference type="Proteomes" id="UP001157418">
    <property type="component" value="Unassembled WGS sequence"/>
</dbReference>
<keyword evidence="2" id="KW-1185">Reference proteome</keyword>
<name>A0AAU9P7M9_9ASTR</name>
<accession>A0AAU9P7M9</accession>
<proteinExistence type="predicted"/>
<organism evidence="1 2">
    <name type="scientific">Lactuca virosa</name>
    <dbReference type="NCBI Taxonomy" id="75947"/>
    <lineage>
        <taxon>Eukaryota</taxon>
        <taxon>Viridiplantae</taxon>
        <taxon>Streptophyta</taxon>
        <taxon>Embryophyta</taxon>
        <taxon>Tracheophyta</taxon>
        <taxon>Spermatophyta</taxon>
        <taxon>Magnoliopsida</taxon>
        <taxon>eudicotyledons</taxon>
        <taxon>Gunneridae</taxon>
        <taxon>Pentapetalae</taxon>
        <taxon>asterids</taxon>
        <taxon>campanulids</taxon>
        <taxon>Asterales</taxon>
        <taxon>Asteraceae</taxon>
        <taxon>Cichorioideae</taxon>
        <taxon>Cichorieae</taxon>
        <taxon>Lactucinae</taxon>
        <taxon>Lactuca</taxon>
    </lineage>
</organism>
<sequence>MESELLLQTSWPTQSYFHSNLDHYDPNMDFYESYYHEFSSSINSSPENSLISSEPYVKSPLLGYDQIQNPSMVDNINTLDDVCQWLCDENQEIEEIQSEKSTETESVHVWSPDLSMTSDDVMETRLEDLLKAYADAMTMGQTELVKCRKSRR</sequence>
<evidence type="ECO:0000313" key="2">
    <source>
        <dbReference type="Proteomes" id="UP001157418"/>
    </source>
</evidence>
<dbReference type="AlphaFoldDB" id="A0AAU9P7M9"/>